<accession>A0ABV8FCT9</accession>
<sequence length="126" mass="13621">MTWPRTDTDPKSAKHSLALNDVAGRAGQDGRDGDPTPLWGLPPTTIGSSRVSPFLAYAVEEPYRRGIKGVRSPQESRPAPAGKVFHGRIGVIAVRLRRAAVRAGKPGRAKGLRRIHRLQQGEAPNT</sequence>
<feature type="region of interest" description="Disordered" evidence="1">
    <location>
        <begin position="1"/>
        <end position="44"/>
    </location>
</feature>
<comment type="caution">
    <text evidence="2">The sequence shown here is derived from an EMBL/GenBank/DDBJ whole genome shotgun (WGS) entry which is preliminary data.</text>
</comment>
<dbReference type="RefSeq" id="WP_386196820.1">
    <property type="nucleotide sequence ID" value="NZ_JBHSBC010000058.1"/>
</dbReference>
<organism evidence="2 3">
    <name type="scientific">Streptosporangium jomthongense</name>
    <dbReference type="NCBI Taxonomy" id="1193683"/>
    <lineage>
        <taxon>Bacteria</taxon>
        <taxon>Bacillati</taxon>
        <taxon>Actinomycetota</taxon>
        <taxon>Actinomycetes</taxon>
        <taxon>Streptosporangiales</taxon>
        <taxon>Streptosporangiaceae</taxon>
        <taxon>Streptosporangium</taxon>
    </lineage>
</organism>
<proteinExistence type="predicted"/>
<evidence type="ECO:0000256" key="1">
    <source>
        <dbReference type="SAM" id="MobiDB-lite"/>
    </source>
</evidence>
<feature type="compositionally biased region" description="Basic and acidic residues" evidence="1">
    <location>
        <begin position="1"/>
        <end position="12"/>
    </location>
</feature>
<evidence type="ECO:0000313" key="2">
    <source>
        <dbReference type="EMBL" id="MFC3986519.1"/>
    </source>
</evidence>
<protein>
    <submittedName>
        <fullName evidence="2">Uncharacterized protein</fullName>
    </submittedName>
</protein>
<feature type="region of interest" description="Disordered" evidence="1">
    <location>
        <begin position="105"/>
        <end position="126"/>
    </location>
</feature>
<dbReference type="EMBL" id="JBHSBC010000058">
    <property type="protein sequence ID" value="MFC3986519.1"/>
    <property type="molecule type" value="Genomic_DNA"/>
</dbReference>
<name>A0ABV8FCT9_9ACTN</name>
<gene>
    <name evidence="2" type="ORF">ACFOYY_40750</name>
</gene>
<dbReference type="Proteomes" id="UP001595698">
    <property type="component" value="Unassembled WGS sequence"/>
</dbReference>
<reference evidence="3" key="1">
    <citation type="journal article" date="2019" name="Int. J. Syst. Evol. Microbiol.">
        <title>The Global Catalogue of Microorganisms (GCM) 10K type strain sequencing project: providing services to taxonomists for standard genome sequencing and annotation.</title>
        <authorList>
            <consortium name="The Broad Institute Genomics Platform"/>
            <consortium name="The Broad Institute Genome Sequencing Center for Infectious Disease"/>
            <person name="Wu L."/>
            <person name="Ma J."/>
        </authorList>
    </citation>
    <scope>NUCLEOTIDE SEQUENCE [LARGE SCALE GENOMIC DNA]</scope>
    <source>
        <strain evidence="3">TBRC 7912</strain>
    </source>
</reference>
<evidence type="ECO:0000313" key="3">
    <source>
        <dbReference type="Proteomes" id="UP001595698"/>
    </source>
</evidence>
<keyword evidence="3" id="KW-1185">Reference proteome</keyword>
<feature type="compositionally biased region" description="Basic residues" evidence="1">
    <location>
        <begin position="105"/>
        <end position="117"/>
    </location>
</feature>